<proteinExistence type="inferred from homology"/>
<dbReference type="PANTHER" id="PTHR30535">
    <property type="entry name" value="VITAMIN B12-BINDING PROTEIN"/>
    <property type="match status" value="1"/>
</dbReference>
<evidence type="ECO:0000313" key="4">
    <source>
        <dbReference type="EMBL" id="GAB79292.1"/>
    </source>
</evidence>
<dbReference type="EMBL" id="BAGZ01000022">
    <property type="protein sequence ID" value="GAB79292.1"/>
    <property type="molecule type" value="Genomic_DNA"/>
</dbReference>
<name>K6WBT3_9MICO</name>
<gene>
    <name evidence="4" type="ORF">AUCHE_22_00620</name>
</gene>
<evidence type="ECO:0000256" key="1">
    <source>
        <dbReference type="ARBA" id="ARBA00008814"/>
    </source>
</evidence>
<sequence>MRKLRPGLALTTALLITATGCTPAGTTGTAKNGSTAITINSCGRDVTFDTPPKRILAIGSEAPSLLVAAGAGDKITHYAGSLKVPFEQDTKALVERAERVSEDSHNVSYEMILNSKADVVIGTDITKGVDINALAKRLEQAGTKLLTVSGYCGGIPGRSTNGANGFDLIYQDVNNYGRLFGTSQKATESVKRMQDRVTAAKERLTTHTGKTAAPLYVPAKGGIGSYGGQSLVSEQMTALGLKNVFADVPKRYFEPSTEELIGKEPDLVFGMYLPTGSSNTETDEDVVKQLRTRPELKGLATVHKDGAVLPLNYFYTSPGPLAVDGIELIASRLSAS</sequence>
<evidence type="ECO:0000259" key="3">
    <source>
        <dbReference type="PROSITE" id="PS50983"/>
    </source>
</evidence>
<comment type="similarity">
    <text evidence="1">Belongs to the bacterial solute-binding protein 8 family.</text>
</comment>
<dbReference type="PANTHER" id="PTHR30535:SF34">
    <property type="entry name" value="MOLYBDATE-BINDING PROTEIN MOLA"/>
    <property type="match status" value="1"/>
</dbReference>
<dbReference type="PROSITE" id="PS50983">
    <property type="entry name" value="FE_B12_PBP"/>
    <property type="match status" value="1"/>
</dbReference>
<dbReference type="Gene3D" id="3.40.50.1980">
    <property type="entry name" value="Nitrogenase molybdenum iron protein domain"/>
    <property type="match status" value="2"/>
</dbReference>
<reference evidence="4 5" key="1">
    <citation type="submission" date="2012-08" db="EMBL/GenBank/DDBJ databases">
        <title>Whole genome shotgun sequence of Austwickia chelonae NBRC 105200.</title>
        <authorList>
            <person name="Yoshida I."/>
            <person name="Hosoyama A."/>
            <person name="Tsuchikane K."/>
            <person name="Katsumata H."/>
            <person name="Ando Y."/>
            <person name="Ohji S."/>
            <person name="Hamada M."/>
            <person name="Tamura T."/>
            <person name="Yamazoe A."/>
            <person name="Yamazaki S."/>
            <person name="Fujita N."/>
        </authorList>
    </citation>
    <scope>NUCLEOTIDE SEQUENCE [LARGE SCALE GENOMIC DNA]</scope>
    <source>
        <strain evidence="4 5">NBRC 105200</strain>
    </source>
</reference>
<comment type="caution">
    <text evidence="4">The sequence shown here is derived from an EMBL/GenBank/DDBJ whole genome shotgun (WGS) entry which is preliminary data.</text>
</comment>
<protein>
    <submittedName>
        <fullName evidence="4">Putative ABC transporter substrate-binding protein</fullName>
    </submittedName>
</protein>
<dbReference type="Proteomes" id="UP000008495">
    <property type="component" value="Unassembled WGS sequence"/>
</dbReference>
<dbReference type="PROSITE" id="PS51257">
    <property type="entry name" value="PROKAR_LIPOPROTEIN"/>
    <property type="match status" value="1"/>
</dbReference>
<evidence type="ECO:0000256" key="2">
    <source>
        <dbReference type="SAM" id="SignalP"/>
    </source>
</evidence>
<organism evidence="4 5">
    <name type="scientific">Austwickia chelonae NBRC 105200</name>
    <dbReference type="NCBI Taxonomy" id="1184607"/>
    <lineage>
        <taxon>Bacteria</taxon>
        <taxon>Bacillati</taxon>
        <taxon>Actinomycetota</taxon>
        <taxon>Actinomycetes</taxon>
        <taxon>Micrococcales</taxon>
        <taxon>Dermatophilaceae</taxon>
        <taxon>Austwickia</taxon>
    </lineage>
</organism>
<dbReference type="eggNOG" id="COG0614">
    <property type="taxonomic scope" value="Bacteria"/>
</dbReference>
<dbReference type="InterPro" id="IPR050902">
    <property type="entry name" value="ABC_Transporter_SBP"/>
</dbReference>
<dbReference type="Pfam" id="PF01497">
    <property type="entry name" value="Peripla_BP_2"/>
    <property type="match status" value="1"/>
</dbReference>
<feature type="domain" description="Fe/B12 periplasmic-binding" evidence="3">
    <location>
        <begin position="54"/>
        <end position="336"/>
    </location>
</feature>
<feature type="chain" id="PRO_5003895818" evidence="2">
    <location>
        <begin position="25"/>
        <end position="336"/>
    </location>
</feature>
<evidence type="ECO:0000313" key="5">
    <source>
        <dbReference type="Proteomes" id="UP000008495"/>
    </source>
</evidence>
<accession>K6WBT3</accession>
<feature type="signal peptide" evidence="2">
    <location>
        <begin position="1"/>
        <end position="24"/>
    </location>
</feature>
<dbReference type="InterPro" id="IPR002491">
    <property type="entry name" value="ABC_transptr_periplasmic_BD"/>
</dbReference>
<dbReference type="AlphaFoldDB" id="K6WBT3"/>
<dbReference type="STRING" id="100225.SAMN05421595_2601"/>
<dbReference type="SUPFAM" id="SSF53807">
    <property type="entry name" value="Helical backbone' metal receptor"/>
    <property type="match status" value="1"/>
</dbReference>
<dbReference type="OrthoDB" id="9797850at2"/>
<keyword evidence="2" id="KW-0732">Signal</keyword>
<keyword evidence="5" id="KW-1185">Reference proteome</keyword>